<dbReference type="InterPro" id="IPR000182">
    <property type="entry name" value="GNAT_dom"/>
</dbReference>
<feature type="binding site" evidence="12">
    <location>
        <position position="231"/>
    </location>
    <ligand>
        <name>ATP</name>
        <dbReference type="ChEBI" id="CHEBI:30616"/>
    </ligand>
</feature>
<dbReference type="GO" id="GO:0002101">
    <property type="term" value="P:tRNA wobble cytosine modification"/>
    <property type="evidence" value="ECO:0007669"/>
    <property type="project" value="UniProtKB-UniRule"/>
</dbReference>
<comment type="subcellular location">
    <subcellularLocation>
        <location evidence="12">Cytoplasm</location>
    </subcellularLocation>
</comment>
<dbReference type="Gene3D" id="3.40.50.11040">
    <property type="match status" value="1"/>
</dbReference>
<dbReference type="GO" id="GO:0106162">
    <property type="term" value="F:mRNA N-acetyltransferase activity"/>
    <property type="evidence" value="ECO:0007669"/>
    <property type="project" value="RHEA"/>
</dbReference>
<comment type="catalytic activity">
    <reaction evidence="9">
        <text>a cytidine in tRNA + acetyl-CoA + ATP + H2O = an N(4)-acetylcytidine in tRNA + ADP + phosphate + CoA + H(+)</text>
        <dbReference type="Rhea" id="RHEA:53876"/>
        <dbReference type="Rhea" id="RHEA-COMP:13670"/>
        <dbReference type="Rhea" id="RHEA-COMP:13671"/>
        <dbReference type="ChEBI" id="CHEBI:15377"/>
        <dbReference type="ChEBI" id="CHEBI:15378"/>
        <dbReference type="ChEBI" id="CHEBI:30616"/>
        <dbReference type="ChEBI" id="CHEBI:43474"/>
        <dbReference type="ChEBI" id="CHEBI:57287"/>
        <dbReference type="ChEBI" id="CHEBI:57288"/>
        <dbReference type="ChEBI" id="CHEBI:74900"/>
        <dbReference type="ChEBI" id="CHEBI:82748"/>
        <dbReference type="ChEBI" id="CHEBI:456216"/>
    </reaction>
</comment>
<dbReference type="InterPro" id="IPR007807">
    <property type="entry name" value="TcmA/NAT10_helicase"/>
</dbReference>
<dbReference type="GO" id="GO:0051391">
    <property type="term" value="P:tRNA acetylation"/>
    <property type="evidence" value="ECO:0007669"/>
    <property type="project" value="UniProtKB-UniRule"/>
</dbReference>
<dbReference type="InterPro" id="IPR038321">
    <property type="entry name" value="TmcA_C_sf"/>
</dbReference>
<evidence type="ECO:0000256" key="9">
    <source>
        <dbReference type="ARBA" id="ARBA00049883"/>
    </source>
</evidence>
<dbReference type="HAMAP" id="MF_01886">
    <property type="entry name" value="tRNA_acetyltr_TmcA"/>
    <property type="match status" value="1"/>
</dbReference>
<feature type="binding site" evidence="12">
    <location>
        <begin position="552"/>
        <end position="554"/>
    </location>
    <ligand>
        <name>acetyl-CoA</name>
        <dbReference type="ChEBI" id="CHEBI:57288"/>
    </ligand>
</feature>
<keyword evidence="7 12" id="KW-0694">RNA-binding</keyword>
<dbReference type="InterPro" id="IPR053477">
    <property type="entry name" value="tRNA_Cytidine_AcTrnsfr"/>
</dbReference>
<dbReference type="OrthoDB" id="312894at2157"/>
<dbReference type="Gene3D" id="1.20.120.890">
    <property type="entry name" value="tRNA(Met) cytidine acetyltransferase, tail domain"/>
    <property type="match status" value="1"/>
</dbReference>
<proteinExistence type="inferred from homology"/>
<comment type="catalytic activity">
    <reaction evidence="11">
        <text>a cytidine in mRNA + acetyl-CoA + ATP + H2O = an N(4)-acetylcytidine in mRNA + ADP + phosphate + CoA + H(+)</text>
        <dbReference type="Rhea" id="RHEA:58480"/>
        <dbReference type="Rhea" id="RHEA-COMP:15145"/>
        <dbReference type="Rhea" id="RHEA-COMP:15146"/>
        <dbReference type="ChEBI" id="CHEBI:15377"/>
        <dbReference type="ChEBI" id="CHEBI:15378"/>
        <dbReference type="ChEBI" id="CHEBI:30616"/>
        <dbReference type="ChEBI" id="CHEBI:43474"/>
        <dbReference type="ChEBI" id="CHEBI:57287"/>
        <dbReference type="ChEBI" id="CHEBI:57288"/>
        <dbReference type="ChEBI" id="CHEBI:74900"/>
        <dbReference type="ChEBI" id="CHEBI:82748"/>
        <dbReference type="ChEBI" id="CHEBI:456216"/>
    </reaction>
</comment>
<keyword evidence="1 12" id="KW-0963">Cytoplasm</keyword>
<dbReference type="GO" id="GO:0051392">
    <property type="term" value="F:tRNA cytidine N4-acetyltransferase activity"/>
    <property type="evidence" value="ECO:0007669"/>
    <property type="project" value="UniProtKB-UniRule"/>
</dbReference>
<dbReference type="NCBIfam" id="NF041296">
    <property type="entry name" value="RNAactase_tcmA_Halo"/>
    <property type="match status" value="1"/>
</dbReference>
<evidence type="ECO:0000256" key="1">
    <source>
        <dbReference type="ARBA" id="ARBA00022490"/>
    </source>
</evidence>
<dbReference type="GO" id="GO:0000049">
    <property type="term" value="F:tRNA binding"/>
    <property type="evidence" value="ECO:0007669"/>
    <property type="project" value="UniProtKB-UniRule"/>
</dbReference>
<evidence type="ECO:0000256" key="12">
    <source>
        <dbReference type="HAMAP-Rule" id="MF_01886"/>
    </source>
</evidence>
<comment type="catalytic activity">
    <reaction evidence="12">
        <text>cytidine(34) in elongator tRNA(Met) + acetyl-CoA + ATP + H2O = N(4)-acetylcytidine(34) in elongator tRNA(Met) + ADP + phosphate + CoA + H(+)</text>
        <dbReference type="Rhea" id="RHEA:43788"/>
        <dbReference type="Rhea" id="RHEA-COMP:10693"/>
        <dbReference type="Rhea" id="RHEA-COMP:10694"/>
        <dbReference type="ChEBI" id="CHEBI:15377"/>
        <dbReference type="ChEBI" id="CHEBI:15378"/>
        <dbReference type="ChEBI" id="CHEBI:30616"/>
        <dbReference type="ChEBI" id="CHEBI:43474"/>
        <dbReference type="ChEBI" id="CHEBI:57287"/>
        <dbReference type="ChEBI" id="CHEBI:57288"/>
        <dbReference type="ChEBI" id="CHEBI:74900"/>
        <dbReference type="ChEBI" id="CHEBI:82748"/>
        <dbReference type="ChEBI" id="CHEBI:456216"/>
        <dbReference type="EC" id="2.3.1.193"/>
    </reaction>
</comment>
<name>M0AIY1_9EURY</name>
<dbReference type="InterPro" id="IPR013562">
    <property type="entry name" value="TmcA/NAT10_N"/>
</dbReference>
<evidence type="ECO:0000256" key="8">
    <source>
        <dbReference type="ARBA" id="ARBA00023315"/>
    </source>
</evidence>
<keyword evidence="8 12" id="KW-0012">Acyltransferase</keyword>
<keyword evidence="3 12" id="KW-0808">Transferase</keyword>
<comment type="caution">
    <text evidence="12">Lacks conserved residue(s) required for the propagation of feature annotation.</text>
</comment>
<evidence type="ECO:0000256" key="11">
    <source>
        <dbReference type="ARBA" id="ARBA00049914"/>
    </source>
</evidence>
<dbReference type="GO" id="GO:0005737">
    <property type="term" value="C:cytoplasm"/>
    <property type="evidence" value="ECO:0007669"/>
    <property type="project" value="UniProtKB-SubCell"/>
</dbReference>
<dbReference type="PROSITE" id="PS51186">
    <property type="entry name" value="GNAT"/>
    <property type="match status" value="1"/>
</dbReference>
<comment type="caution">
    <text evidence="15">The sequence shown here is derived from an EMBL/GenBank/DDBJ whole genome shotgun (WGS) entry which is preliminary data.</text>
</comment>
<comment type="similarity">
    <text evidence="12">Belongs to the TmcA family.</text>
</comment>
<evidence type="ECO:0000256" key="6">
    <source>
        <dbReference type="ARBA" id="ARBA00022840"/>
    </source>
</evidence>
<dbReference type="Pfam" id="PF05127">
    <property type="entry name" value="NAT10_TcmA_helicase"/>
    <property type="match status" value="1"/>
</dbReference>
<keyword evidence="6 12" id="KW-0067">ATP-binding</keyword>
<evidence type="ECO:0000313" key="15">
    <source>
        <dbReference type="EMBL" id="ELY98331.1"/>
    </source>
</evidence>
<evidence type="ECO:0000256" key="3">
    <source>
        <dbReference type="ARBA" id="ARBA00022679"/>
    </source>
</evidence>
<keyword evidence="16" id="KW-1185">Reference proteome</keyword>
<dbReference type="EC" id="2.3.1.193" evidence="12"/>
<dbReference type="InterPro" id="IPR024914">
    <property type="entry name" value="tRNA_acetyltr_TmcA"/>
</dbReference>
<dbReference type="Gene3D" id="3.40.630.30">
    <property type="match status" value="1"/>
</dbReference>
<accession>M0AIY1</accession>
<dbReference type="Pfam" id="PF13718">
    <property type="entry name" value="GNAT_acetyltr_2"/>
    <property type="match status" value="1"/>
</dbReference>
<evidence type="ECO:0000256" key="2">
    <source>
        <dbReference type="ARBA" id="ARBA00022555"/>
    </source>
</evidence>
<dbReference type="PATRIC" id="fig|1227492.4.peg.2464"/>
<feature type="binding site" evidence="12">
    <location>
        <position position="406"/>
    </location>
    <ligand>
        <name>ATP</name>
        <dbReference type="ChEBI" id="CHEBI:30616"/>
    </ligand>
</feature>
<dbReference type="AlphaFoldDB" id="M0AIY1"/>
<feature type="domain" description="N-acetyltransferase" evidence="14">
    <location>
        <begin position="441"/>
        <end position="624"/>
    </location>
</feature>
<evidence type="ECO:0000313" key="16">
    <source>
        <dbReference type="Proteomes" id="UP000011693"/>
    </source>
</evidence>
<dbReference type="InterPro" id="IPR027417">
    <property type="entry name" value="P-loop_NTPase"/>
</dbReference>
<evidence type="ECO:0000259" key="14">
    <source>
        <dbReference type="PROSITE" id="PS51186"/>
    </source>
</evidence>
<dbReference type="STRING" id="1227492.C482_12467"/>
<dbReference type="SUPFAM" id="SSF55729">
    <property type="entry name" value="Acyl-CoA N-acyltransferases (Nat)"/>
    <property type="match status" value="1"/>
</dbReference>
<dbReference type="InterPro" id="IPR016181">
    <property type="entry name" value="Acyl_CoA_acyltransferase"/>
</dbReference>
<dbReference type="GO" id="GO:1904812">
    <property type="term" value="P:rRNA acetylation involved in maturation of SSU-rRNA"/>
    <property type="evidence" value="ECO:0007669"/>
    <property type="project" value="TreeGrafter"/>
</dbReference>
<organism evidence="15 16">
    <name type="scientific">Natrialba chahannaoensis JCM 10990</name>
    <dbReference type="NCBI Taxonomy" id="1227492"/>
    <lineage>
        <taxon>Archaea</taxon>
        <taxon>Methanobacteriati</taxon>
        <taxon>Methanobacteriota</taxon>
        <taxon>Stenosarchaea group</taxon>
        <taxon>Halobacteria</taxon>
        <taxon>Halobacteriales</taxon>
        <taxon>Natrialbaceae</taxon>
        <taxon>Natrialba</taxon>
    </lineage>
</organism>
<dbReference type="GO" id="GO:1990883">
    <property type="term" value="F:18S rRNA cytidine N-acetyltransferase activity"/>
    <property type="evidence" value="ECO:0007669"/>
    <property type="project" value="TreeGrafter"/>
</dbReference>
<evidence type="ECO:0000256" key="13">
    <source>
        <dbReference type="SAM" id="MobiDB-lite"/>
    </source>
</evidence>
<dbReference type="RefSeq" id="WP_006167923.1">
    <property type="nucleotide sequence ID" value="NZ_AOIN01000064.1"/>
</dbReference>
<comment type="catalytic activity">
    <reaction evidence="10">
        <text>a cytidine in RNA + acetyl-CoA + ATP + H2O = an N(4)-acetylcytidine in RNA + ADP + phosphate + CoA + H(+)</text>
        <dbReference type="Rhea" id="RHEA:82211"/>
        <dbReference type="Rhea" id="RHEA-COMP:15704"/>
        <dbReference type="Rhea" id="RHEA-COMP:19834"/>
        <dbReference type="ChEBI" id="CHEBI:15377"/>
        <dbReference type="ChEBI" id="CHEBI:15378"/>
        <dbReference type="ChEBI" id="CHEBI:30616"/>
        <dbReference type="ChEBI" id="CHEBI:43474"/>
        <dbReference type="ChEBI" id="CHEBI:57287"/>
        <dbReference type="ChEBI" id="CHEBI:57288"/>
        <dbReference type="ChEBI" id="CHEBI:74900"/>
        <dbReference type="ChEBI" id="CHEBI:82748"/>
        <dbReference type="ChEBI" id="CHEBI:456216"/>
    </reaction>
</comment>
<dbReference type="Proteomes" id="UP000011693">
    <property type="component" value="Unassembled WGS sequence"/>
</dbReference>
<evidence type="ECO:0000256" key="7">
    <source>
        <dbReference type="ARBA" id="ARBA00022884"/>
    </source>
</evidence>
<keyword evidence="5 12" id="KW-0547">Nucleotide-binding</keyword>
<reference evidence="15 16" key="1">
    <citation type="journal article" date="2014" name="PLoS Genet.">
        <title>Phylogenetically driven sequencing of extremely halophilic archaea reveals strategies for static and dynamic osmo-response.</title>
        <authorList>
            <person name="Becker E.A."/>
            <person name="Seitzer P.M."/>
            <person name="Tritt A."/>
            <person name="Larsen D."/>
            <person name="Krusor M."/>
            <person name="Yao A.I."/>
            <person name="Wu D."/>
            <person name="Madern D."/>
            <person name="Eisen J.A."/>
            <person name="Darling A.E."/>
            <person name="Facciotti M.T."/>
        </authorList>
    </citation>
    <scope>NUCLEOTIDE SEQUENCE [LARGE SCALE GENOMIC DNA]</scope>
    <source>
        <strain evidence="15 16">JCM 10990</strain>
    </source>
</reference>
<gene>
    <name evidence="12" type="primary">tmcA</name>
    <name evidence="15" type="ORF">C482_12467</name>
</gene>
<dbReference type="InterPro" id="IPR032672">
    <property type="entry name" value="TmcA/NAT10/Kre33"/>
</dbReference>
<sequence length="782" mass="84601">MNVGSLATDLYREAQDTTERRALVLSGDRERGYACLESILSTLPVAITDTTLVGPDDRLRCEQLSQVHTAELLGTTRQLLVLDTHGDLQPNALGRIVGAIDGGGLLLVLAPGLEYWPDQTTTFAESLAVPPFTTDDVTGRFRRRLVETLREHRGIGIVEFDGTDSTGVPDDPTELATHEITETGLTHPAPVWQPADDGGNGSGNGNGDKSATPSDPPFPSAAYDACLTGDQREALATFEALSDSEQAVVLEADRGRGKSSAAGLAAGSFALGGDSVLVTAPAFRNTTELFARAGELVANCDSDGDGRTDPQGTSREITTSAGGRVWFRDPREAVSVLDTADIVIVDEAAALPVSRLESFLAADRVAFTTTVHGYEGAGRGFSVRFRDRLAESAHEVSEYTLVEPIRYAAGDPLEVWAFRALLLDARPPVAPLIADATPESADYRVLKPDDLLMDARLLREAFGLLVLAHYRTEPNDLARLLDAPNLEARALVYDGHVVSVALLAREGNLDADTRAMMYDGGRVRGNMLPDVLTSQLRDESASKPAGIRIVRIATHHEVRARGLGSRLLECIRDEFTSTVDWLGTGFGATPGLLEFWRTNGFRTVHVSTTRNDASGEYSVLILAPTSEAGQELHDRHATWFARRFAALCSDSLADLDPDVARAVLHSIAKEATPPLALDEHDWRVVAGAAYGPGLFDVDPGAFREVVIRYFVEEPASVELTVREERLLVLRALQGREWSTVAEQLEYTSTGQCMRALGKAFQPLVDEYGSEVAMNVRDRFADE</sequence>
<dbReference type="EMBL" id="AOIN01000064">
    <property type="protein sequence ID" value="ELY98331.1"/>
    <property type="molecule type" value="Genomic_DNA"/>
</dbReference>
<keyword evidence="4 12" id="KW-0819">tRNA processing</keyword>
<evidence type="ECO:0000256" key="5">
    <source>
        <dbReference type="ARBA" id="ARBA00022741"/>
    </source>
</evidence>
<feature type="region of interest" description="Disordered" evidence="13">
    <location>
        <begin position="183"/>
        <end position="224"/>
    </location>
</feature>
<comment type="function">
    <text evidence="12">Catalyzes the formation of N(4)-acetylcytidine (ac(4)C) at the wobble position of tRNA(Met), by using acetyl-CoA as an acetyl donor and ATP (or GTP).</text>
</comment>
<dbReference type="Pfam" id="PF08351">
    <property type="entry name" value="TmcA_N"/>
    <property type="match status" value="1"/>
</dbReference>
<protein>
    <recommendedName>
        <fullName evidence="12">tRNA(Met) cytidine acetyltransferase TmcA</fullName>
        <ecNumber evidence="12">2.3.1.193</ecNumber>
    </recommendedName>
</protein>
<dbReference type="Gene3D" id="3.40.50.300">
    <property type="entry name" value="P-loop containing nucleotide triphosphate hydrolases"/>
    <property type="match status" value="1"/>
</dbReference>
<evidence type="ECO:0000256" key="10">
    <source>
        <dbReference type="ARBA" id="ARBA00049889"/>
    </source>
</evidence>
<keyword evidence="2 12" id="KW-0820">tRNA-binding</keyword>
<dbReference type="SUPFAM" id="SSF52540">
    <property type="entry name" value="P-loop containing nucleoside triphosphate hydrolases"/>
    <property type="match status" value="1"/>
</dbReference>
<dbReference type="GO" id="GO:0005524">
    <property type="term" value="F:ATP binding"/>
    <property type="evidence" value="ECO:0007669"/>
    <property type="project" value="UniProtKB-UniRule"/>
</dbReference>
<evidence type="ECO:0000256" key="4">
    <source>
        <dbReference type="ARBA" id="ARBA00022694"/>
    </source>
</evidence>
<dbReference type="PANTHER" id="PTHR10925:SF5">
    <property type="entry name" value="RNA CYTIDINE ACETYLTRANSFERASE"/>
    <property type="match status" value="1"/>
</dbReference>
<dbReference type="PANTHER" id="PTHR10925">
    <property type="entry name" value="N-ACETYLTRANSFERASE 10"/>
    <property type="match status" value="1"/>
</dbReference>